<evidence type="ECO:0000256" key="4">
    <source>
        <dbReference type="ARBA" id="ARBA00022687"/>
    </source>
</evidence>
<evidence type="ECO:0000256" key="5">
    <source>
        <dbReference type="ARBA" id="ARBA00022692"/>
    </source>
</evidence>
<proteinExistence type="inferred from homology"/>
<protein>
    <submittedName>
        <fullName evidence="12">Protein wntless-like protein</fullName>
    </submittedName>
</protein>
<feature type="transmembrane region" description="Helical" evidence="9">
    <location>
        <begin position="408"/>
        <end position="431"/>
    </location>
</feature>
<dbReference type="GO" id="GO:0006886">
    <property type="term" value="P:intracellular protein transport"/>
    <property type="evidence" value="ECO:0007669"/>
    <property type="project" value="TreeGrafter"/>
</dbReference>
<dbReference type="PANTHER" id="PTHR13449:SF2">
    <property type="entry name" value="PROTEIN WNTLESS HOMOLOG"/>
    <property type="match status" value="1"/>
</dbReference>
<dbReference type="EMBL" id="JARQWQ010000054">
    <property type="protein sequence ID" value="KAK2556709.1"/>
    <property type="molecule type" value="Genomic_DNA"/>
</dbReference>
<evidence type="ECO:0000256" key="6">
    <source>
        <dbReference type="ARBA" id="ARBA00022989"/>
    </source>
</evidence>
<keyword evidence="6 9" id="KW-1133">Transmembrane helix</keyword>
<sequence length="479" mass="54471">MAVILETLRLRSLLAFALLLVAILITFFVVGGKIAPAPTTATSHIANICVANLTKMDAILDPETCNRIDSIKDAESDPRQIRADQIVFTIRFPHQGLSMSRWFQFVATSIRLDLEHDPEFHYRKNADGSPPSLSFKATLAYRNKQGPDSHDWQSMYTSLQERPLVCEFVQSQSDSNDGYYNCEDIPFFEIGNVYYEEYLVNVRLPSLVKNNQIGKITDINFVEIHQNGGFTKVWFTLKTVVAPVSILILIWFAQRVKKLRRDSLLLEKALFCLGVVTAFMNYIRQGLFYGMLMSFWVIFAGEHLVDQPERNNLKSYWKQVGAIGFGCLSLLIFDLSERVFWNIRGKRAAIPTMSRARQLQYRGLIYRFEFLLVVTILCAGLTVVFFVISSVNEAQWKFGEEESTVEISSALFTGIYGMWNVYVFSLVILYAPSSAAPITDDGSDENERLELRSRTEVRVSAGETEESVVYQFTGKSARD</sequence>
<evidence type="ECO:0000256" key="1">
    <source>
        <dbReference type="ARBA" id="ARBA00004653"/>
    </source>
</evidence>
<evidence type="ECO:0000259" key="11">
    <source>
        <dbReference type="Pfam" id="PF21883"/>
    </source>
</evidence>
<evidence type="ECO:0000313" key="12">
    <source>
        <dbReference type="EMBL" id="KAK2556709.1"/>
    </source>
</evidence>
<dbReference type="InterPro" id="IPR053936">
    <property type="entry name" value="WLS_GOLD"/>
</dbReference>
<dbReference type="GO" id="GO:0000139">
    <property type="term" value="C:Golgi membrane"/>
    <property type="evidence" value="ECO:0007669"/>
    <property type="project" value="UniProtKB-SubCell"/>
</dbReference>
<dbReference type="GO" id="GO:0061355">
    <property type="term" value="P:Wnt protein secretion"/>
    <property type="evidence" value="ECO:0007669"/>
    <property type="project" value="TreeGrafter"/>
</dbReference>
<dbReference type="GO" id="GO:0016055">
    <property type="term" value="P:Wnt signaling pathway"/>
    <property type="evidence" value="ECO:0007669"/>
    <property type="project" value="UniProtKB-KW"/>
</dbReference>
<comment type="similarity">
    <text evidence="2">Belongs to the wntless family.</text>
</comment>
<organism evidence="12 13">
    <name type="scientific">Acropora cervicornis</name>
    <name type="common">Staghorn coral</name>
    <dbReference type="NCBI Taxonomy" id="6130"/>
    <lineage>
        <taxon>Eukaryota</taxon>
        <taxon>Metazoa</taxon>
        <taxon>Cnidaria</taxon>
        <taxon>Anthozoa</taxon>
        <taxon>Hexacorallia</taxon>
        <taxon>Scleractinia</taxon>
        <taxon>Astrocoeniina</taxon>
        <taxon>Acroporidae</taxon>
        <taxon>Acropora</taxon>
    </lineage>
</organism>
<dbReference type="Pfam" id="PF21883">
    <property type="entry name" value="WLS_GOLD"/>
    <property type="match status" value="1"/>
</dbReference>
<feature type="transmembrane region" description="Helical" evidence="9">
    <location>
        <begin position="12"/>
        <end position="30"/>
    </location>
</feature>
<dbReference type="InterPro" id="IPR047843">
    <property type="entry name" value="WLS-like_TM"/>
</dbReference>
<evidence type="ECO:0000313" key="13">
    <source>
        <dbReference type="Proteomes" id="UP001249851"/>
    </source>
</evidence>
<gene>
    <name evidence="12" type="ORF">P5673_021262</name>
</gene>
<evidence type="ECO:0000259" key="10">
    <source>
        <dbReference type="Pfam" id="PF06664"/>
    </source>
</evidence>
<reference evidence="12" key="2">
    <citation type="journal article" date="2023" name="Science">
        <title>Genomic signatures of disease resistance in endangered staghorn corals.</title>
        <authorList>
            <person name="Vollmer S.V."/>
            <person name="Selwyn J.D."/>
            <person name="Despard B.A."/>
            <person name="Roesel C.L."/>
        </authorList>
    </citation>
    <scope>NUCLEOTIDE SEQUENCE</scope>
    <source>
        <strain evidence="12">K2</strain>
    </source>
</reference>
<dbReference type="InterPro" id="IPR009551">
    <property type="entry name" value="Wntless"/>
</dbReference>
<comment type="caution">
    <text evidence="12">The sequence shown here is derived from an EMBL/GenBank/DDBJ whole genome shotgun (WGS) entry which is preliminary data.</text>
</comment>
<dbReference type="Pfam" id="PF06664">
    <property type="entry name" value="WLS-like_TM"/>
    <property type="match status" value="1"/>
</dbReference>
<reference evidence="12" key="1">
    <citation type="journal article" date="2023" name="G3 (Bethesda)">
        <title>Whole genome assembly and annotation of the endangered Caribbean coral Acropora cervicornis.</title>
        <authorList>
            <person name="Selwyn J.D."/>
            <person name="Vollmer S.V."/>
        </authorList>
    </citation>
    <scope>NUCLEOTIDE SEQUENCE</scope>
    <source>
        <strain evidence="12">K2</strain>
    </source>
</reference>
<dbReference type="Proteomes" id="UP001249851">
    <property type="component" value="Unassembled WGS sequence"/>
</dbReference>
<keyword evidence="13" id="KW-1185">Reference proteome</keyword>
<accession>A0AAD9Q8K3</accession>
<evidence type="ECO:0000256" key="8">
    <source>
        <dbReference type="ARBA" id="ARBA00023136"/>
    </source>
</evidence>
<feature type="domain" description="Wntless GOLD" evidence="11">
    <location>
        <begin position="60"/>
        <end position="226"/>
    </location>
</feature>
<evidence type="ECO:0000256" key="2">
    <source>
        <dbReference type="ARBA" id="ARBA00008148"/>
    </source>
</evidence>
<keyword evidence="8 9" id="KW-0472">Membrane</keyword>
<keyword evidence="7" id="KW-0333">Golgi apparatus</keyword>
<feature type="transmembrane region" description="Helical" evidence="9">
    <location>
        <begin position="364"/>
        <end position="388"/>
    </location>
</feature>
<keyword evidence="3" id="KW-0217">Developmental protein</keyword>
<dbReference type="PANTHER" id="PTHR13449">
    <property type="entry name" value="INTEGRAL MEMBRANE PROTEIN GPR177"/>
    <property type="match status" value="1"/>
</dbReference>
<dbReference type="GO" id="GO:0017147">
    <property type="term" value="F:Wnt-protein binding"/>
    <property type="evidence" value="ECO:0007669"/>
    <property type="project" value="InterPro"/>
</dbReference>
<evidence type="ECO:0000256" key="9">
    <source>
        <dbReference type="SAM" id="Phobius"/>
    </source>
</evidence>
<dbReference type="AlphaFoldDB" id="A0AAD9Q8K3"/>
<keyword evidence="5 9" id="KW-0812">Transmembrane</keyword>
<feature type="transmembrane region" description="Helical" evidence="9">
    <location>
        <begin position="233"/>
        <end position="253"/>
    </location>
</feature>
<evidence type="ECO:0000256" key="7">
    <source>
        <dbReference type="ARBA" id="ARBA00023034"/>
    </source>
</evidence>
<feature type="domain" description="Wntless-like transmembrane" evidence="10">
    <location>
        <begin position="227"/>
        <end position="339"/>
    </location>
</feature>
<evidence type="ECO:0000256" key="3">
    <source>
        <dbReference type="ARBA" id="ARBA00022473"/>
    </source>
</evidence>
<comment type="subcellular location">
    <subcellularLocation>
        <location evidence="1">Golgi apparatus membrane</location>
        <topology evidence="1">Multi-pass membrane protein</topology>
    </subcellularLocation>
</comment>
<feature type="transmembrane region" description="Helical" evidence="9">
    <location>
        <begin position="320"/>
        <end position="343"/>
    </location>
</feature>
<name>A0AAD9Q8K3_ACRCE</name>
<keyword evidence="4" id="KW-0879">Wnt signaling pathway</keyword>